<organism evidence="1">
    <name type="scientific">Timema douglasi</name>
    <name type="common">Walking stick</name>
    <dbReference type="NCBI Taxonomy" id="61478"/>
    <lineage>
        <taxon>Eukaryota</taxon>
        <taxon>Metazoa</taxon>
        <taxon>Ecdysozoa</taxon>
        <taxon>Arthropoda</taxon>
        <taxon>Hexapoda</taxon>
        <taxon>Insecta</taxon>
        <taxon>Pterygota</taxon>
        <taxon>Neoptera</taxon>
        <taxon>Polyneoptera</taxon>
        <taxon>Phasmatodea</taxon>
        <taxon>Timematodea</taxon>
        <taxon>Timematoidea</taxon>
        <taxon>Timematidae</taxon>
        <taxon>Timema</taxon>
    </lineage>
</organism>
<accession>A0A7R8VAV7</accession>
<name>A0A7R8VAV7_TIMDO</name>
<sequence length="98" mass="10821">MVSSGPPLLARVFHAFPHLNISLHLVNSTFDPRSTVYLEASLPITTPQHIGLSSAWAFVNYQPATTSLISTPTTELRIRAILARRSTSNCQCDLNSHY</sequence>
<dbReference type="EMBL" id="OA564541">
    <property type="protein sequence ID" value="CAD7194669.1"/>
    <property type="molecule type" value="Genomic_DNA"/>
</dbReference>
<protein>
    <submittedName>
        <fullName evidence="1">Uncharacterized protein</fullName>
    </submittedName>
</protein>
<gene>
    <name evidence="1" type="ORF">TDIB3V08_LOCUS1086</name>
</gene>
<reference evidence="1" key="1">
    <citation type="submission" date="2020-11" db="EMBL/GenBank/DDBJ databases">
        <authorList>
            <person name="Tran Van P."/>
        </authorList>
    </citation>
    <scope>NUCLEOTIDE SEQUENCE</scope>
</reference>
<evidence type="ECO:0000313" key="1">
    <source>
        <dbReference type="EMBL" id="CAD7194669.1"/>
    </source>
</evidence>
<proteinExistence type="predicted"/>
<dbReference type="AlphaFoldDB" id="A0A7R8VAV7"/>